<proteinExistence type="predicted"/>
<dbReference type="GO" id="GO:0005886">
    <property type="term" value="C:plasma membrane"/>
    <property type="evidence" value="ECO:0007669"/>
    <property type="project" value="UniProtKB-SubCell"/>
</dbReference>
<comment type="caution">
    <text evidence="7">The sequence shown here is derived from an EMBL/GenBank/DDBJ whole genome shotgun (WGS) entry which is preliminary data.</text>
</comment>
<keyword evidence="4 6" id="KW-1133">Transmembrane helix</keyword>
<feature type="transmembrane region" description="Helical" evidence="6">
    <location>
        <begin position="500"/>
        <end position="516"/>
    </location>
</feature>
<keyword evidence="2" id="KW-1003">Cell membrane</keyword>
<dbReference type="OrthoDB" id="260652at2759"/>
<feature type="transmembrane region" description="Helical" evidence="6">
    <location>
        <begin position="403"/>
        <end position="422"/>
    </location>
</feature>
<dbReference type="PANTHER" id="PTHR30509:SF38">
    <property type="entry name" value="FUSARIC ACID RESISTANCE PROTEIN-LIKE"/>
    <property type="match status" value="1"/>
</dbReference>
<feature type="transmembrane region" description="Helical" evidence="6">
    <location>
        <begin position="141"/>
        <end position="160"/>
    </location>
</feature>
<dbReference type="AlphaFoldDB" id="A0A061J305"/>
<name>A0A061J305_TRYRA</name>
<evidence type="ECO:0000256" key="2">
    <source>
        <dbReference type="ARBA" id="ARBA00022475"/>
    </source>
</evidence>
<dbReference type="Proteomes" id="UP000031737">
    <property type="component" value="Unassembled WGS sequence"/>
</dbReference>
<accession>A0A061J305</accession>
<gene>
    <name evidence="7" type="ORF">TRSC58_03599</name>
</gene>
<keyword evidence="3 6" id="KW-0812">Transmembrane</keyword>
<comment type="subcellular location">
    <subcellularLocation>
        <location evidence="1">Cell membrane</location>
        <topology evidence="1">Multi-pass membrane protein</topology>
    </subcellularLocation>
</comment>
<evidence type="ECO:0000256" key="1">
    <source>
        <dbReference type="ARBA" id="ARBA00004651"/>
    </source>
</evidence>
<dbReference type="EMBL" id="AUPL01003599">
    <property type="protein sequence ID" value="ESL08695.1"/>
    <property type="molecule type" value="Genomic_DNA"/>
</dbReference>
<evidence type="ECO:0000256" key="4">
    <source>
        <dbReference type="ARBA" id="ARBA00022989"/>
    </source>
</evidence>
<feature type="transmembrane region" description="Helical" evidence="6">
    <location>
        <begin position="111"/>
        <end position="135"/>
    </location>
</feature>
<keyword evidence="8" id="KW-1185">Reference proteome</keyword>
<evidence type="ECO:0000256" key="6">
    <source>
        <dbReference type="SAM" id="Phobius"/>
    </source>
</evidence>
<evidence type="ECO:0000256" key="3">
    <source>
        <dbReference type="ARBA" id="ARBA00022692"/>
    </source>
</evidence>
<feature type="transmembrane region" description="Helical" evidence="6">
    <location>
        <begin position="546"/>
        <end position="562"/>
    </location>
</feature>
<evidence type="ECO:0000313" key="8">
    <source>
        <dbReference type="Proteomes" id="UP000031737"/>
    </source>
</evidence>
<protein>
    <submittedName>
        <fullName evidence="7">Uncharacterized protein</fullName>
    </submittedName>
</protein>
<feature type="transmembrane region" description="Helical" evidence="6">
    <location>
        <begin position="64"/>
        <end position="81"/>
    </location>
</feature>
<dbReference type="VEuPathDB" id="TriTrypDB:TRSC58_03599"/>
<dbReference type="PANTHER" id="PTHR30509">
    <property type="entry name" value="P-HYDROXYBENZOIC ACID EFFLUX PUMP SUBUNIT-RELATED"/>
    <property type="match status" value="1"/>
</dbReference>
<evidence type="ECO:0000313" key="7">
    <source>
        <dbReference type="EMBL" id="ESL08695.1"/>
    </source>
</evidence>
<keyword evidence="5 6" id="KW-0472">Membrane</keyword>
<reference evidence="7 8" key="1">
    <citation type="submission" date="2013-07" db="EMBL/GenBank/DDBJ databases">
        <authorList>
            <person name="Stoco P.H."/>
            <person name="Wagner G."/>
            <person name="Gerber A."/>
            <person name="Zaha A."/>
            <person name="Thompson C."/>
            <person name="Bartholomeu D.C."/>
            <person name="Luckemeyer D.D."/>
            <person name="Bahia D."/>
            <person name="Loreto E."/>
            <person name="Prestes E.B."/>
            <person name="Lima F.M."/>
            <person name="Rodrigues-Luiz G."/>
            <person name="Vallejo G.A."/>
            <person name="Filho J.F."/>
            <person name="Monteiro K.M."/>
            <person name="Tyler K.M."/>
            <person name="de Almeida L.G."/>
            <person name="Ortiz M.F."/>
            <person name="Siervo M.A."/>
            <person name="de Moraes M.H."/>
            <person name="Cunha O.L."/>
            <person name="Mendonca-Neto R."/>
            <person name="Silva R."/>
            <person name="Teixeira S.M."/>
            <person name="Murta S.M."/>
            <person name="Sincero T.C."/>
            <person name="Mendes T.A."/>
            <person name="Urmenyi T.P."/>
            <person name="Silva V.G."/>
            <person name="da Rocha W.D."/>
            <person name="Andersson B."/>
            <person name="Romanha A.J."/>
            <person name="Steindel M."/>
            <person name="de Vasconcelos A.T."/>
            <person name="Grisard E.C."/>
        </authorList>
    </citation>
    <scope>NUCLEOTIDE SEQUENCE [LARGE SCALE GENOMIC DNA]</scope>
    <source>
        <strain evidence="7 8">SC58</strain>
    </source>
</reference>
<sequence length="920" mass="104866">MESIDWNYISANCVWRQNLTQELLNTGEEIETPKLKIWQDIHDDSVSLESYWHTLLSPKFRRPALLAIRITLFSALPLMLISPNVAHKFPMYRVLCLYGIAYSQETVGEQICMLCTVFQMCLWTVLWGTLMYVFNVLEHDVAWWCAVFFGTFFVGLFGEVRCKRLSMMMILVIMEVQRAQPYANGPYLPVYVARDICLSVTFSFAQALLPPFTMSKRVDDAMAGAWRHMGVMIRNCVKGCWAENPLEAAAALSKTSSEPIQAMFTVLPPQLNMVRYEPWESPLRWQLRDERIKVMGGLMPMLHALAVVVKTIHSLHLKRKEFDGMKDPSVNIVRGRLEEALEPYLQAVEETLSGLGHALNPKDVVEKVPLDALHKTTSDLQSTIDTIHYDMMKGRLANLDPVWYMYVVFAHLMMVLFGEDLLQYGEAMRNFDSSRYTSVSRRIWDFLIFEYWNDFWTELPKRLTLATPYDVRVVKDAFKLACGYTMASFWTLSVGYDSRYYFGMTILMGVGLPTAGDSLMAGIQRVAGLVFAASVAYLITRSSTSFAQTCALSLLVIMIVLFTRVFPSYFHCSFYCALLIPSMVNIASAPLMMFSRVVSSALSVMTYYAIVVFVFPIDTIKVLHNAEVWVLNGTSEYLSTLVRLLQVRVGSNQGEVMRELLAVKRHKVGLWAAARKVMPKVENAALEPTIRGKPYPAHEQREFAPVLRRLISSLDIVLLGLTILHRERVVPVAGELVEMFNVTTQVVKSIERYGVYAMQDFVNAVQQPKTWSYLDTVTHFSALLRLNRELKAVFCIVHKKMLSVIRERANELHINTLKLSMATASNSSTLLYPLPGDKQNEASHRSTTYPYGMNEEENERGELTAPRNASFMLRPEEFTISHDMNMSIAVLVGMDLFCSELVKALRVMQHINEFELSRRK</sequence>
<feature type="transmembrane region" description="Helical" evidence="6">
    <location>
        <begin position="594"/>
        <end position="615"/>
    </location>
</feature>
<evidence type="ECO:0000256" key="5">
    <source>
        <dbReference type="ARBA" id="ARBA00023136"/>
    </source>
</evidence>
<organism evidence="7 8">
    <name type="scientific">Trypanosoma rangeli SC58</name>
    <dbReference type="NCBI Taxonomy" id="429131"/>
    <lineage>
        <taxon>Eukaryota</taxon>
        <taxon>Discoba</taxon>
        <taxon>Euglenozoa</taxon>
        <taxon>Kinetoplastea</taxon>
        <taxon>Metakinetoplastina</taxon>
        <taxon>Trypanosomatida</taxon>
        <taxon>Trypanosomatidae</taxon>
        <taxon>Trypanosoma</taxon>
        <taxon>Herpetosoma</taxon>
    </lineage>
</organism>